<dbReference type="CDD" id="cd18808">
    <property type="entry name" value="SF1_C_Upf1"/>
    <property type="match status" value="1"/>
</dbReference>
<evidence type="ECO:0000259" key="2">
    <source>
        <dbReference type="PROSITE" id="PS50089"/>
    </source>
</evidence>
<evidence type="ECO:0000256" key="1">
    <source>
        <dbReference type="PROSITE-ProRule" id="PRU00175"/>
    </source>
</evidence>
<name>A0A7J6EP73_CANSA</name>
<sequence>MEDEDEESLFDDDAGNPTAFLENIGWISYETLMKSDVTETIVYVQDMLAAIYLPSLSYIADRIIDCCKNMINNNDYDHNLNEEVGVNISVEVLVYELPQLDDDDDYDDDDDDDFDMNDVPICFVAASEESIEKLEKVWVKDNPIFCSICLEDVSVGLEAAKLPCTHAYHEECVVEWLQHGMRPKLNLVLVWCLPILLKLLQFKEKVGKKYDYINGFRVKVKTIDGFQGGDEDIILMSTVRSDIGQTLDFISKPQRTNVALTRARHCLWILGNERTLANSQSIWEALVIDAKKRLCFYNADEDVSLVKAMLEIKKELDQFDDLLNADSMLFRNSKWKVDGQIVISTVDIAKNSNYFQVLKIWDVLSPDDVPKLIKRLDNIFGNYTDDFVNLCNERLFNG</sequence>
<dbReference type="AlphaFoldDB" id="A0A7J6EP73"/>
<keyword evidence="1" id="KW-0863">Zinc-finger</keyword>
<dbReference type="Proteomes" id="UP000525078">
    <property type="component" value="Unassembled WGS sequence"/>
</dbReference>
<dbReference type="Pfam" id="PF13087">
    <property type="entry name" value="AAA_12"/>
    <property type="match status" value="1"/>
</dbReference>
<dbReference type="InterPro" id="IPR039904">
    <property type="entry name" value="TRANK1"/>
</dbReference>
<keyword evidence="1" id="KW-0479">Metal-binding</keyword>
<dbReference type="InterPro" id="IPR027417">
    <property type="entry name" value="P-loop_NTPase"/>
</dbReference>
<evidence type="ECO:0000313" key="4">
    <source>
        <dbReference type="Proteomes" id="UP000525078"/>
    </source>
</evidence>
<gene>
    <name evidence="3" type="ORF">F8388_001534</name>
</gene>
<dbReference type="InterPro" id="IPR041679">
    <property type="entry name" value="DNA2/NAM7-like_C"/>
</dbReference>
<dbReference type="EMBL" id="JAATIP010000215">
    <property type="protein sequence ID" value="KAF4359490.1"/>
    <property type="molecule type" value="Genomic_DNA"/>
</dbReference>
<comment type="caution">
    <text evidence="3">The sequence shown here is derived from an EMBL/GenBank/DDBJ whole genome shotgun (WGS) entry which is preliminary data.</text>
</comment>
<keyword evidence="1" id="KW-0862">Zinc</keyword>
<reference evidence="3 4" key="1">
    <citation type="journal article" date="2020" name="bioRxiv">
        <title>Sequence and annotation of 42 cannabis genomes reveals extensive copy number variation in cannabinoid synthesis and pathogen resistance genes.</title>
        <authorList>
            <person name="Mckernan K.J."/>
            <person name="Helbert Y."/>
            <person name="Kane L.T."/>
            <person name="Ebling H."/>
            <person name="Zhang L."/>
            <person name="Liu B."/>
            <person name="Eaton Z."/>
            <person name="Mclaughlin S."/>
            <person name="Kingan S."/>
            <person name="Baybayan P."/>
            <person name="Concepcion G."/>
            <person name="Jordan M."/>
            <person name="Riva A."/>
            <person name="Barbazuk W."/>
            <person name="Harkins T."/>
        </authorList>
    </citation>
    <scope>NUCLEOTIDE SEQUENCE [LARGE SCALE GENOMIC DNA]</scope>
    <source>
        <strain evidence="4">cv. Jamaican Lion 4</strain>
        <tissue evidence="3">Leaf</tissue>
    </source>
</reference>
<dbReference type="InterPro" id="IPR001841">
    <property type="entry name" value="Znf_RING"/>
</dbReference>
<dbReference type="Pfam" id="PF13639">
    <property type="entry name" value="zf-RING_2"/>
    <property type="match status" value="1"/>
</dbReference>
<feature type="domain" description="RING-type" evidence="2">
    <location>
        <begin position="146"/>
        <end position="192"/>
    </location>
</feature>
<protein>
    <recommendedName>
        <fullName evidence="2">RING-type domain-containing protein</fullName>
    </recommendedName>
</protein>
<dbReference type="PANTHER" id="PTHR21529:SF4">
    <property type="entry name" value="TPR AND ANKYRIN REPEAT-CONTAINING PROTEIN 1"/>
    <property type="match status" value="1"/>
</dbReference>
<evidence type="ECO:0000313" key="3">
    <source>
        <dbReference type="EMBL" id="KAF4359490.1"/>
    </source>
</evidence>
<accession>A0A7J6EP73</accession>
<dbReference type="InterPro" id="IPR047187">
    <property type="entry name" value="SF1_C_Upf1"/>
</dbReference>
<proteinExistence type="predicted"/>
<organism evidence="3 4">
    <name type="scientific">Cannabis sativa</name>
    <name type="common">Hemp</name>
    <name type="synonym">Marijuana</name>
    <dbReference type="NCBI Taxonomy" id="3483"/>
    <lineage>
        <taxon>Eukaryota</taxon>
        <taxon>Viridiplantae</taxon>
        <taxon>Streptophyta</taxon>
        <taxon>Embryophyta</taxon>
        <taxon>Tracheophyta</taxon>
        <taxon>Spermatophyta</taxon>
        <taxon>Magnoliopsida</taxon>
        <taxon>eudicotyledons</taxon>
        <taxon>Gunneridae</taxon>
        <taxon>Pentapetalae</taxon>
        <taxon>rosids</taxon>
        <taxon>fabids</taxon>
        <taxon>Rosales</taxon>
        <taxon>Cannabaceae</taxon>
        <taxon>Cannabis</taxon>
    </lineage>
</organism>
<dbReference type="PANTHER" id="PTHR21529">
    <property type="entry name" value="MAMMARY TURMOR VIRUS RECEPTOR HOMOLOG 1, 2 MTVR1, 2"/>
    <property type="match status" value="1"/>
</dbReference>
<dbReference type="Gene3D" id="3.40.50.300">
    <property type="entry name" value="P-loop containing nucleotide triphosphate hydrolases"/>
    <property type="match status" value="1"/>
</dbReference>
<dbReference type="GO" id="GO:0008270">
    <property type="term" value="F:zinc ion binding"/>
    <property type="evidence" value="ECO:0007669"/>
    <property type="project" value="UniProtKB-KW"/>
</dbReference>
<dbReference type="PROSITE" id="PS50089">
    <property type="entry name" value="ZF_RING_2"/>
    <property type="match status" value="1"/>
</dbReference>
<dbReference type="SUPFAM" id="SSF57850">
    <property type="entry name" value="RING/U-box"/>
    <property type="match status" value="1"/>
</dbReference>
<dbReference type="SUPFAM" id="SSF52540">
    <property type="entry name" value="P-loop containing nucleoside triphosphate hydrolases"/>
    <property type="match status" value="1"/>
</dbReference>